<gene>
    <name evidence="1" type="ORF">PR048_015715</name>
</gene>
<organism evidence="1 2">
    <name type="scientific">Dryococelus australis</name>
    <dbReference type="NCBI Taxonomy" id="614101"/>
    <lineage>
        <taxon>Eukaryota</taxon>
        <taxon>Metazoa</taxon>
        <taxon>Ecdysozoa</taxon>
        <taxon>Arthropoda</taxon>
        <taxon>Hexapoda</taxon>
        <taxon>Insecta</taxon>
        <taxon>Pterygota</taxon>
        <taxon>Neoptera</taxon>
        <taxon>Polyneoptera</taxon>
        <taxon>Phasmatodea</taxon>
        <taxon>Verophasmatodea</taxon>
        <taxon>Anareolatae</taxon>
        <taxon>Phasmatidae</taxon>
        <taxon>Eurycanthinae</taxon>
        <taxon>Dryococelus</taxon>
    </lineage>
</organism>
<name>A0ABQ9HHP4_9NEOP</name>
<keyword evidence="2" id="KW-1185">Reference proteome</keyword>
<proteinExistence type="predicted"/>
<reference evidence="1 2" key="1">
    <citation type="submission" date="2023-02" db="EMBL/GenBank/DDBJ databases">
        <title>LHISI_Scaffold_Assembly.</title>
        <authorList>
            <person name="Stuart O.P."/>
            <person name="Cleave R."/>
            <person name="Magrath M.J.L."/>
            <person name="Mikheyev A.S."/>
        </authorList>
    </citation>
    <scope>NUCLEOTIDE SEQUENCE [LARGE SCALE GENOMIC DNA]</scope>
    <source>
        <strain evidence="1">Daus_M_001</strain>
        <tissue evidence="1">Leg muscle</tissue>
    </source>
</reference>
<accession>A0ABQ9HHP4</accession>
<comment type="caution">
    <text evidence="1">The sequence shown here is derived from an EMBL/GenBank/DDBJ whole genome shotgun (WGS) entry which is preliminary data.</text>
</comment>
<dbReference type="EMBL" id="JARBHB010000005">
    <property type="protein sequence ID" value="KAJ8883860.1"/>
    <property type="molecule type" value="Genomic_DNA"/>
</dbReference>
<evidence type="ECO:0000313" key="1">
    <source>
        <dbReference type="EMBL" id="KAJ8883860.1"/>
    </source>
</evidence>
<dbReference type="Proteomes" id="UP001159363">
    <property type="component" value="Chromosome 4"/>
</dbReference>
<sequence>MPGDDAAGLRDVHFQYPCIPVLLRTHLNPPSVALKFGAAVAERLARSPPTKASRVQSPAGSPDFCKWDSCRTMLLVGVFSQGSPVSPAPSFRRHSIFTSHPHLLSRLRISSLHFISLHFASFFSTVAMTMASQASHMSAQPPPLVRVTGAPSLGCLGVHWLASLGEGLPLRAEWRKHSFSGVMSLAGLEKGGRRRDILKEPSSGGYMYTKEWGPVAEQLDCSPPTKENWVQSPAWPRPDLRKLESCRTSPLVCGFSRGSSVLPVLAFRPAPFSPHFTLIHDEVRAVLIAHAVRGGGEVRQAVCGCSLEAPGEVIDHAHNHLGYGSLVSAGYSSSQVWWHPCMGLFMWNKVGPVVLIPLSLTDDRSCAPISATTAPCKRPVHAAR</sequence>
<protein>
    <submittedName>
        <fullName evidence="1">Uncharacterized protein</fullName>
    </submittedName>
</protein>
<evidence type="ECO:0000313" key="2">
    <source>
        <dbReference type="Proteomes" id="UP001159363"/>
    </source>
</evidence>